<dbReference type="SUPFAM" id="SSF47781">
    <property type="entry name" value="RuvA domain 2-like"/>
    <property type="match status" value="3"/>
</dbReference>
<dbReference type="Pfam" id="PF12836">
    <property type="entry name" value="HHH_3"/>
    <property type="match status" value="3"/>
</dbReference>
<dbReference type="PANTHER" id="PTHR21180">
    <property type="entry name" value="ENDONUCLEASE/EXONUCLEASE/PHOSPHATASE FAMILY DOMAIN-CONTAINING PROTEIN 1"/>
    <property type="match status" value="1"/>
</dbReference>
<keyword evidence="2" id="KW-1185">Reference proteome</keyword>
<dbReference type="InterPro" id="IPR051675">
    <property type="entry name" value="Endo/Exo/Phosphatase_dom_1"/>
</dbReference>
<dbReference type="Gene3D" id="1.10.150.280">
    <property type="entry name" value="AF1531-like domain"/>
    <property type="match status" value="3"/>
</dbReference>
<reference evidence="1" key="1">
    <citation type="journal article" date="2014" name="Int. J. Syst. Evol. Microbiol.">
        <title>Complete genome sequence of Corynebacterium casei LMG S-19264T (=DSM 44701T), isolated from a smear-ripened cheese.</title>
        <authorList>
            <consortium name="US DOE Joint Genome Institute (JGI-PGF)"/>
            <person name="Walter F."/>
            <person name="Albersmeier A."/>
            <person name="Kalinowski J."/>
            <person name="Ruckert C."/>
        </authorList>
    </citation>
    <scope>NUCLEOTIDE SEQUENCE</scope>
    <source>
        <strain evidence="1">CGMCC 1.15966</strain>
    </source>
</reference>
<evidence type="ECO:0008006" key="3">
    <source>
        <dbReference type="Google" id="ProtNLM"/>
    </source>
</evidence>
<proteinExistence type="predicted"/>
<dbReference type="AlphaFoldDB" id="A0A8H9KSU1"/>
<evidence type="ECO:0000313" key="1">
    <source>
        <dbReference type="EMBL" id="GGE13842.1"/>
    </source>
</evidence>
<reference evidence="1" key="2">
    <citation type="submission" date="2020-09" db="EMBL/GenBank/DDBJ databases">
        <authorList>
            <person name="Sun Q."/>
            <person name="Zhou Y."/>
        </authorList>
    </citation>
    <scope>NUCLEOTIDE SEQUENCE</scope>
    <source>
        <strain evidence="1">CGMCC 1.15966</strain>
    </source>
</reference>
<sequence>MPVFYPSQEINILIKHFPEEILSKGKASESIKPVKNKLHKAISLFPFDPNTLNKAGWEKLGLSDKQAQVIINYRNKGGKFFKKEDLRKIYSLDSMKVQELLPYVIISKTEERSSFTNIEYPKEKNFRFKKAPEIIELNSSDSIGFISLNGIGPVYSKRIIKFREALGGFVRLEQISEVYGIPAETYVAILPYLKLDLSLVKKIDINSVNVNDLGKHPYIKYKRARTIINYRDQHGPFKSLSDLRNIHSLDEEFFSKIELYLEFR</sequence>
<name>A0A8H9KSU1_9SPHI</name>
<gene>
    <name evidence="1" type="ORF">GCM10011516_09620</name>
</gene>
<dbReference type="Proteomes" id="UP000614460">
    <property type="component" value="Unassembled WGS sequence"/>
</dbReference>
<evidence type="ECO:0000313" key="2">
    <source>
        <dbReference type="Proteomes" id="UP000614460"/>
    </source>
</evidence>
<organism evidence="1 2">
    <name type="scientific">Sphingobacterium cellulitidis</name>
    <dbReference type="NCBI Taxonomy" id="1768011"/>
    <lineage>
        <taxon>Bacteria</taxon>
        <taxon>Pseudomonadati</taxon>
        <taxon>Bacteroidota</taxon>
        <taxon>Sphingobacteriia</taxon>
        <taxon>Sphingobacteriales</taxon>
        <taxon>Sphingobacteriaceae</taxon>
        <taxon>Sphingobacterium</taxon>
    </lineage>
</organism>
<dbReference type="PANTHER" id="PTHR21180:SF32">
    <property type="entry name" value="ENDONUCLEASE_EXONUCLEASE_PHOSPHATASE FAMILY DOMAIN-CONTAINING PROTEIN 1"/>
    <property type="match status" value="1"/>
</dbReference>
<accession>A0A8H9KSU1</accession>
<comment type="caution">
    <text evidence="1">The sequence shown here is derived from an EMBL/GenBank/DDBJ whole genome shotgun (WGS) entry which is preliminary data.</text>
</comment>
<dbReference type="EMBL" id="BMKM01000002">
    <property type="protein sequence ID" value="GGE13842.1"/>
    <property type="molecule type" value="Genomic_DNA"/>
</dbReference>
<dbReference type="InterPro" id="IPR010994">
    <property type="entry name" value="RuvA_2-like"/>
</dbReference>
<protein>
    <recommendedName>
        <fullName evidence="3">DNA uptake protein ComE</fullName>
    </recommendedName>
</protein>